<dbReference type="Proteomes" id="UP000244013">
    <property type="component" value="Unassembled WGS sequence"/>
</dbReference>
<dbReference type="Pfam" id="PF04773">
    <property type="entry name" value="FecR"/>
    <property type="match status" value="1"/>
</dbReference>
<gene>
    <name evidence="3" type="ORF">C8J25_102214</name>
</gene>
<name>A0A2T5U9D7_9SPHN</name>
<dbReference type="EMBL" id="QAYE01000002">
    <property type="protein sequence ID" value="PTW48125.1"/>
    <property type="molecule type" value="Genomic_DNA"/>
</dbReference>
<dbReference type="InterPro" id="IPR012373">
    <property type="entry name" value="Ferrdict_sens_TM"/>
</dbReference>
<dbReference type="PANTHER" id="PTHR30273:SF2">
    <property type="entry name" value="PROTEIN FECR"/>
    <property type="match status" value="1"/>
</dbReference>
<dbReference type="GO" id="GO:0016989">
    <property type="term" value="F:sigma factor antagonist activity"/>
    <property type="evidence" value="ECO:0007669"/>
    <property type="project" value="TreeGrafter"/>
</dbReference>
<evidence type="ECO:0000259" key="1">
    <source>
        <dbReference type="Pfam" id="PF04773"/>
    </source>
</evidence>
<dbReference type="InterPro" id="IPR006860">
    <property type="entry name" value="FecR"/>
</dbReference>
<organism evidence="3 4">
    <name type="scientific">Sphingomonas faeni</name>
    <dbReference type="NCBI Taxonomy" id="185950"/>
    <lineage>
        <taxon>Bacteria</taxon>
        <taxon>Pseudomonadati</taxon>
        <taxon>Pseudomonadota</taxon>
        <taxon>Alphaproteobacteria</taxon>
        <taxon>Sphingomonadales</taxon>
        <taxon>Sphingomonadaceae</taxon>
        <taxon>Sphingomonas</taxon>
    </lineage>
</organism>
<proteinExistence type="predicted"/>
<feature type="domain" description="FecR N-terminal" evidence="2">
    <location>
        <begin position="33"/>
        <end position="70"/>
    </location>
</feature>
<accession>A0A2T5U9D7</accession>
<sequence>MARVASILTQAGGIRRKGGRMTDTYAVPDSAAEAAATWHSRLDAPDMDWDCFGEWLAADPVHRAAYDSIASIDAEFVAAAPAIAARLPANDDHTGNADRDVVPVAASRGRRWQWAALGSGGALAAGLAFMLVAPSGDDAAQAYETGRSETRSVTLADGSRMHIDRGSRVSVSGGGSPVIEIAQGAANFAVRHDPSRVLMVRAGGYEVRDLGTTFDVVSARGRVAVTVAEGMVSVTPVGGTPSDATTLHAGQSLDITPNKQTAERRKVDPARVSDWTDGRLDYDGAPLPLVAADIARYADSPLTVDASAANLRFSGVLTIGDGSRLVDQLQAVLPIRVRRVAGVVHLGAAGGR</sequence>
<dbReference type="Pfam" id="PF16220">
    <property type="entry name" value="DUF4880"/>
    <property type="match status" value="1"/>
</dbReference>
<evidence type="ECO:0000313" key="4">
    <source>
        <dbReference type="Proteomes" id="UP000244013"/>
    </source>
</evidence>
<evidence type="ECO:0000259" key="2">
    <source>
        <dbReference type="Pfam" id="PF16220"/>
    </source>
</evidence>
<dbReference type="AlphaFoldDB" id="A0A2T5U9D7"/>
<dbReference type="PIRSF" id="PIRSF018266">
    <property type="entry name" value="FecR"/>
    <property type="match status" value="1"/>
</dbReference>
<protein>
    <submittedName>
        <fullName evidence="3">FecR family protein</fullName>
    </submittedName>
</protein>
<evidence type="ECO:0000313" key="3">
    <source>
        <dbReference type="EMBL" id="PTW48125.1"/>
    </source>
</evidence>
<dbReference type="InterPro" id="IPR032623">
    <property type="entry name" value="FecR_N"/>
</dbReference>
<comment type="caution">
    <text evidence="3">The sequence shown here is derived from an EMBL/GenBank/DDBJ whole genome shotgun (WGS) entry which is preliminary data.</text>
</comment>
<dbReference type="PANTHER" id="PTHR30273">
    <property type="entry name" value="PERIPLASMIC SIGNAL SENSOR AND SIGMA FACTOR ACTIVATOR FECR-RELATED"/>
    <property type="match status" value="1"/>
</dbReference>
<reference evidence="3 4" key="1">
    <citation type="submission" date="2018-04" db="EMBL/GenBank/DDBJ databases">
        <title>Genomic Encyclopedia of Type Strains, Phase III (KMG-III): the genomes of soil and plant-associated and newly described type strains.</title>
        <authorList>
            <person name="Whitman W."/>
        </authorList>
    </citation>
    <scope>NUCLEOTIDE SEQUENCE [LARGE SCALE GENOMIC DNA]</scope>
    <source>
        <strain evidence="3 4">MA-olki</strain>
    </source>
</reference>
<feature type="domain" description="FecR protein" evidence="1">
    <location>
        <begin position="142"/>
        <end position="232"/>
    </location>
</feature>
<dbReference type="Gene3D" id="2.60.120.1440">
    <property type="match status" value="1"/>
</dbReference>